<reference evidence="5 6" key="1">
    <citation type="submission" date="2022-04" db="EMBL/GenBank/DDBJ databases">
        <title>Genome sequence of soybean root-associated Caulobacter segnis RL271.</title>
        <authorList>
            <person name="Longley R."/>
            <person name="Bonito G."/>
            <person name="Trigodet F."/>
            <person name="Crosson S."/>
            <person name="Fiebig A."/>
        </authorList>
    </citation>
    <scope>NUCLEOTIDE SEQUENCE [LARGE SCALE GENOMIC DNA]</scope>
    <source>
        <strain evidence="5 6">RL271</strain>
    </source>
</reference>
<dbReference type="PROSITE" id="PS01124">
    <property type="entry name" value="HTH_ARAC_FAMILY_2"/>
    <property type="match status" value="1"/>
</dbReference>
<dbReference type="InterPro" id="IPR013096">
    <property type="entry name" value="Cupin_2"/>
</dbReference>
<organism evidence="5 6">
    <name type="scientific">Caulobacter segnis</name>
    <dbReference type="NCBI Taxonomy" id="88688"/>
    <lineage>
        <taxon>Bacteria</taxon>
        <taxon>Pseudomonadati</taxon>
        <taxon>Pseudomonadota</taxon>
        <taxon>Alphaproteobacteria</taxon>
        <taxon>Caulobacterales</taxon>
        <taxon>Caulobacteraceae</taxon>
        <taxon>Caulobacter</taxon>
    </lineage>
</organism>
<dbReference type="InterPro" id="IPR009057">
    <property type="entry name" value="Homeodomain-like_sf"/>
</dbReference>
<dbReference type="Pfam" id="PF12833">
    <property type="entry name" value="HTH_18"/>
    <property type="match status" value="1"/>
</dbReference>
<keyword evidence="1" id="KW-0805">Transcription regulation</keyword>
<dbReference type="PRINTS" id="PR00032">
    <property type="entry name" value="HTHARAC"/>
</dbReference>
<dbReference type="PROSITE" id="PS00041">
    <property type="entry name" value="HTH_ARAC_FAMILY_1"/>
    <property type="match status" value="1"/>
</dbReference>
<feature type="domain" description="HTH araC/xylS-type" evidence="4">
    <location>
        <begin position="152"/>
        <end position="249"/>
    </location>
</feature>
<evidence type="ECO:0000256" key="1">
    <source>
        <dbReference type="ARBA" id="ARBA00023015"/>
    </source>
</evidence>
<dbReference type="EMBL" id="CP096040">
    <property type="protein sequence ID" value="USQ97784.1"/>
    <property type="molecule type" value="Genomic_DNA"/>
</dbReference>
<dbReference type="InterPro" id="IPR011051">
    <property type="entry name" value="RmlC_Cupin_sf"/>
</dbReference>
<dbReference type="Gene3D" id="2.60.120.10">
    <property type="entry name" value="Jelly Rolls"/>
    <property type="match status" value="1"/>
</dbReference>
<protein>
    <submittedName>
        <fullName evidence="5">Helix-turn-helix transcriptional regulator</fullName>
    </submittedName>
</protein>
<evidence type="ECO:0000313" key="6">
    <source>
        <dbReference type="Proteomes" id="UP001057520"/>
    </source>
</evidence>
<evidence type="ECO:0000259" key="4">
    <source>
        <dbReference type="PROSITE" id="PS01124"/>
    </source>
</evidence>
<dbReference type="SUPFAM" id="SSF51182">
    <property type="entry name" value="RmlC-like cupins"/>
    <property type="match status" value="1"/>
</dbReference>
<dbReference type="SMART" id="SM00342">
    <property type="entry name" value="HTH_ARAC"/>
    <property type="match status" value="1"/>
</dbReference>
<dbReference type="Proteomes" id="UP001057520">
    <property type="component" value="Chromosome"/>
</dbReference>
<proteinExistence type="predicted"/>
<keyword evidence="2" id="KW-0238">DNA-binding</keyword>
<dbReference type="InterPro" id="IPR014710">
    <property type="entry name" value="RmlC-like_jellyroll"/>
</dbReference>
<dbReference type="CDD" id="cd06124">
    <property type="entry name" value="cupin_NimR-like_N"/>
    <property type="match status" value="1"/>
</dbReference>
<evidence type="ECO:0000256" key="2">
    <source>
        <dbReference type="ARBA" id="ARBA00023125"/>
    </source>
</evidence>
<keyword evidence="6" id="KW-1185">Reference proteome</keyword>
<accession>A0ABY5A003</accession>
<dbReference type="PANTHER" id="PTHR11019:SF199">
    <property type="entry name" value="HTH-TYPE TRANSCRIPTIONAL REGULATOR NIMR"/>
    <property type="match status" value="1"/>
</dbReference>
<name>A0ABY5A003_9CAUL</name>
<sequence length="249" mass="27060">MSAQGDGFDVRTYAAGLHAGTVLPAHAHGWGQLIFAASGVMQVITDEATWTVPPTRAIWAPAGVRHAIVARGEVAMRTLYIDRPRSDPLPDRPRVLAVAPLLRELILRILEVGMLDPARPPHDRLAGLLVDLLLDAPDEDLALPLPRDARALRLAETWRENPADTRDLAEAARSVGASLRTLQRLFPRETGLTLEGWRQKARLVHAVVRLAAGASVTEAALDCGYQSLAAFSEAFVRQFGVTPGRFAPR</sequence>
<dbReference type="Gene3D" id="1.10.10.60">
    <property type="entry name" value="Homeodomain-like"/>
    <property type="match status" value="1"/>
</dbReference>
<dbReference type="InterPro" id="IPR018062">
    <property type="entry name" value="HTH_AraC-typ_CS"/>
</dbReference>
<dbReference type="InterPro" id="IPR018060">
    <property type="entry name" value="HTH_AraC"/>
</dbReference>
<gene>
    <name evidence="5" type="ORF">MZV50_09700</name>
</gene>
<evidence type="ECO:0000313" key="5">
    <source>
        <dbReference type="EMBL" id="USQ97784.1"/>
    </source>
</evidence>
<dbReference type="InterPro" id="IPR020449">
    <property type="entry name" value="Tscrpt_reg_AraC-type_HTH"/>
</dbReference>
<dbReference type="SUPFAM" id="SSF46689">
    <property type="entry name" value="Homeodomain-like"/>
    <property type="match status" value="1"/>
</dbReference>
<evidence type="ECO:0000256" key="3">
    <source>
        <dbReference type="ARBA" id="ARBA00023163"/>
    </source>
</evidence>
<dbReference type="PANTHER" id="PTHR11019">
    <property type="entry name" value="HTH-TYPE TRANSCRIPTIONAL REGULATOR NIMR"/>
    <property type="match status" value="1"/>
</dbReference>
<keyword evidence="3" id="KW-0804">Transcription</keyword>
<dbReference type="Pfam" id="PF07883">
    <property type="entry name" value="Cupin_2"/>
    <property type="match status" value="1"/>
</dbReference>